<dbReference type="Gene3D" id="1.20.1440.60">
    <property type="entry name" value="23S rRNA-intervening sequence"/>
    <property type="match status" value="1"/>
</dbReference>
<feature type="domain" description="bAvd-like" evidence="1">
    <location>
        <begin position="2"/>
        <end position="102"/>
    </location>
</feature>
<dbReference type="STRING" id="1802727.A2937_02025"/>
<protein>
    <recommendedName>
        <fullName evidence="1">bAvd-like domain-containing protein</fullName>
    </recommendedName>
</protein>
<dbReference type="CDD" id="cd16376">
    <property type="entry name" value="Avd_like"/>
    <property type="match status" value="1"/>
</dbReference>
<gene>
    <name evidence="2" type="ORF">A2937_02025</name>
</gene>
<evidence type="ECO:0000259" key="1">
    <source>
        <dbReference type="Pfam" id="PF22296"/>
    </source>
</evidence>
<reference evidence="2 3" key="1">
    <citation type="journal article" date="2016" name="Nat. Commun.">
        <title>Thousands of microbial genomes shed light on interconnected biogeochemical processes in an aquifer system.</title>
        <authorList>
            <person name="Anantharaman K."/>
            <person name="Brown C.T."/>
            <person name="Hug L.A."/>
            <person name="Sharon I."/>
            <person name="Castelle C.J."/>
            <person name="Probst A.J."/>
            <person name="Thomas B.C."/>
            <person name="Singh A."/>
            <person name="Wilkins M.J."/>
            <person name="Karaoz U."/>
            <person name="Brodie E.L."/>
            <person name="Williams K.H."/>
            <person name="Hubbard S.S."/>
            <person name="Banfield J.F."/>
        </authorList>
    </citation>
    <scope>NUCLEOTIDE SEQUENCE [LARGE SCALE GENOMIC DNA]</scope>
</reference>
<dbReference type="Pfam" id="PF22296">
    <property type="entry name" value="bAvd"/>
    <property type="match status" value="1"/>
</dbReference>
<dbReference type="EMBL" id="MHUW01000015">
    <property type="protein sequence ID" value="OHA83651.1"/>
    <property type="molecule type" value="Genomic_DNA"/>
</dbReference>
<sequence length="117" mass="13709">MQKIKSVYIFWYSIYHLVPKTHRYTLALKIDTLFIELIEMSASASFVQKHDKIPYLRTAIRKLDTLKILLMVLWETRSIDTKKYELLSTPLDEIGKMLGGWLGQTEKASEISSRSRE</sequence>
<name>A0A1G2SGW4_9BACT</name>
<dbReference type="AlphaFoldDB" id="A0A1G2SGW4"/>
<evidence type="ECO:0000313" key="3">
    <source>
        <dbReference type="Proteomes" id="UP000177987"/>
    </source>
</evidence>
<dbReference type="InterPro" id="IPR036583">
    <property type="entry name" value="23S_rRNA_IVS_sf"/>
</dbReference>
<organism evidence="2 3">
    <name type="scientific">Candidatus Yonathbacteria bacterium RIFCSPLOWO2_01_FULL_47_33b</name>
    <dbReference type="NCBI Taxonomy" id="1802727"/>
    <lineage>
        <taxon>Bacteria</taxon>
        <taxon>Candidatus Yonathiibacteriota</taxon>
    </lineage>
</organism>
<comment type="caution">
    <text evidence="2">The sequence shown here is derived from an EMBL/GenBank/DDBJ whole genome shotgun (WGS) entry which is preliminary data.</text>
</comment>
<dbReference type="InterPro" id="IPR055360">
    <property type="entry name" value="bAvd"/>
</dbReference>
<dbReference type="Proteomes" id="UP000177987">
    <property type="component" value="Unassembled WGS sequence"/>
</dbReference>
<proteinExistence type="predicted"/>
<dbReference type="SUPFAM" id="SSF158446">
    <property type="entry name" value="IVS-encoded protein-like"/>
    <property type="match status" value="1"/>
</dbReference>
<accession>A0A1G2SGW4</accession>
<evidence type="ECO:0000313" key="2">
    <source>
        <dbReference type="EMBL" id="OHA83651.1"/>
    </source>
</evidence>